<dbReference type="Proteomes" id="UP001158576">
    <property type="component" value="Chromosome XSR"/>
</dbReference>
<proteinExistence type="predicted"/>
<feature type="domain" description="RRM" evidence="3">
    <location>
        <begin position="146"/>
        <end position="227"/>
    </location>
</feature>
<dbReference type="InterPro" id="IPR000504">
    <property type="entry name" value="RRM_dom"/>
</dbReference>
<dbReference type="InterPro" id="IPR035979">
    <property type="entry name" value="RBD_domain_sf"/>
</dbReference>
<accession>A0ABN7SFX1</accession>
<organism evidence="4 5">
    <name type="scientific">Oikopleura dioica</name>
    <name type="common">Tunicate</name>
    <dbReference type="NCBI Taxonomy" id="34765"/>
    <lineage>
        <taxon>Eukaryota</taxon>
        <taxon>Metazoa</taxon>
        <taxon>Chordata</taxon>
        <taxon>Tunicata</taxon>
        <taxon>Appendicularia</taxon>
        <taxon>Copelata</taxon>
        <taxon>Oikopleuridae</taxon>
        <taxon>Oikopleura</taxon>
    </lineage>
</organism>
<dbReference type="PROSITE" id="PS50102">
    <property type="entry name" value="RRM"/>
    <property type="match status" value="1"/>
</dbReference>
<gene>
    <name evidence="4" type="ORF">OKIOD_LOCUS6680</name>
</gene>
<keyword evidence="1 2" id="KW-0694">RNA-binding</keyword>
<evidence type="ECO:0000259" key="3">
    <source>
        <dbReference type="PROSITE" id="PS50102"/>
    </source>
</evidence>
<dbReference type="Gene3D" id="3.30.70.330">
    <property type="match status" value="1"/>
</dbReference>
<dbReference type="SMART" id="SM00360">
    <property type="entry name" value="RRM"/>
    <property type="match status" value="1"/>
</dbReference>
<reference evidence="4 5" key="1">
    <citation type="submission" date="2021-04" db="EMBL/GenBank/DDBJ databases">
        <authorList>
            <person name="Bliznina A."/>
        </authorList>
    </citation>
    <scope>NUCLEOTIDE SEQUENCE [LARGE SCALE GENOMIC DNA]</scope>
</reference>
<evidence type="ECO:0000256" key="2">
    <source>
        <dbReference type="PROSITE-ProRule" id="PRU00176"/>
    </source>
</evidence>
<keyword evidence="5" id="KW-1185">Reference proteome</keyword>
<protein>
    <submittedName>
        <fullName evidence="4">Oidioi.mRNA.OKI2018_I69.XSR.g15122.t2.cds</fullName>
    </submittedName>
</protein>
<evidence type="ECO:0000313" key="5">
    <source>
        <dbReference type="Proteomes" id="UP001158576"/>
    </source>
</evidence>
<dbReference type="SUPFAM" id="SSF54928">
    <property type="entry name" value="RNA-binding domain, RBD"/>
    <property type="match status" value="1"/>
</dbReference>
<evidence type="ECO:0000313" key="4">
    <source>
        <dbReference type="EMBL" id="CAG5097540.1"/>
    </source>
</evidence>
<dbReference type="EMBL" id="OU015569">
    <property type="protein sequence ID" value="CAG5097540.1"/>
    <property type="molecule type" value="Genomic_DNA"/>
</dbReference>
<sequence>MIYAPIYESPASFYNLQQAGQASRFRGQFHGFPVQNPPDYGFQYQQFQQPPQYVNQFQWNHQCPQQQYVNHASTYNQSYNQVYVDPSFGHPPSHIVCGQQHLPQEYYYPEVDAVQSEVNHEISISSVEHAEEHSFIRSGESKEEVRTIFVTGLPRNVHHRELFLLFTGGGSRAEYEGCVLKPPPPTGGQTVCFATFTSHFAARRAKESLDGFRLTLHNQLKVEMAKSTTRIPLRRCAAIFQNIQPSSQSYLPLSVTPNSLALSSSPCSAPPLSPALSPPITGYEGHFPAFASAPMPTPYISAAPPQPYGNGNWVAMDSSNYGPVRYITNDIGGQPFINGVEFVNRDGGGDIYYEYDHRL</sequence>
<dbReference type="InterPro" id="IPR012677">
    <property type="entry name" value="Nucleotide-bd_a/b_plait_sf"/>
</dbReference>
<dbReference type="PANTHER" id="PTHR10501">
    <property type="entry name" value="U1 SMALL NUCLEAR RIBONUCLEOPROTEIN A/U2 SMALL NUCLEAR RIBONUCLEOPROTEIN B"/>
    <property type="match status" value="1"/>
</dbReference>
<evidence type="ECO:0000256" key="1">
    <source>
        <dbReference type="ARBA" id="ARBA00022884"/>
    </source>
</evidence>
<name>A0ABN7SFX1_OIKDI</name>